<dbReference type="AlphaFoldDB" id="A0A9Q3JCG6"/>
<feature type="domain" description="Reverse transcriptase RNase H-like" evidence="7">
    <location>
        <begin position="75"/>
        <end position="150"/>
    </location>
</feature>
<keyword evidence="1" id="KW-0808">Transferase</keyword>
<protein>
    <recommendedName>
        <fullName evidence="7">Reverse transcriptase RNase H-like domain-containing protein</fullName>
    </recommendedName>
</protein>
<evidence type="ECO:0000256" key="6">
    <source>
        <dbReference type="ARBA" id="ARBA00022918"/>
    </source>
</evidence>
<name>A0A9Q3JCG6_9BASI</name>
<sequence>NFGLFGYVKYTSRLTNIERPYPLLLRRTAYSASPKSREALEIHIKELLDLGIIRNNEEVEITTPVIVIINYTPVEGPICFISRKIKPAEDRYGNSQMECLCLVWALENLNYFLEGYSFQVITDCTTAKSLLNMRTANRHMLRWQIAIQEYRGNMTIADKDENIHKNADGLSRWPLTKNNDNPAYVPEEASP</sequence>
<dbReference type="OrthoDB" id="5593162at2759"/>
<evidence type="ECO:0000256" key="5">
    <source>
        <dbReference type="ARBA" id="ARBA00022801"/>
    </source>
</evidence>
<evidence type="ECO:0000256" key="1">
    <source>
        <dbReference type="ARBA" id="ARBA00022679"/>
    </source>
</evidence>
<evidence type="ECO:0000256" key="3">
    <source>
        <dbReference type="ARBA" id="ARBA00022722"/>
    </source>
</evidence>
<dbReference type="GO" id="GO:0016787">
    <property type="term" value="F:hydrolase activity"/>
    <property type="evidence" value="ECO:0007669"/>
    <property type="project" value="UniProtKB-KW"/>
</dbReference>
<dbReference type="GO" id="GO:0003964">
    <property type="term" value="F:RNA-directed DNA polymerase activity"/>
    <property type="evidence" value="ECO:0007669"/>
    <property type="project" value="UniProtKB-KW"/>
</dbReference>
<dbReference type="InterPro" id="IPR043502">
    <property type="entry name" value="DNA/RNA_pol_sf"/>
</dbReference>
<keyword evidence="6" id="KW-0695">RNA-directed DNA polymerase</keyword>
<dbReference type="InterPro" id="IPR050951">
    <property type="entry name" value="Retrovirus_Pol_polyprotein"/>
</dbReference>
<keyword evidence="2" id="KW-0548">Nucleotidyltransferase</keyword>
<evidence type="ECO:0000313" key="8">
    <source>
        <dbReference type="EMBL" id="MBW0559827.1"/>
    </source>
</evidence>
<dbReference type="PANTHER" id="PTHR37984:SF5">
    <property type="entry name" value="PROTEIN NYNRIN-LIKE"/>
    <property type="match status" value="1"/>
</dbReference>
<dbReference type="EMBL" id="AVOT02068688">
    <property type="protein sequence ID" value="MBW0559827.1"/>
    <property type="molecule type" value="Genomic_DNA"/>
</dbReference>
<dbReference type="PANTHER" id="PTHR37984">
    <property type="entry name" value="PROTEIN CBG26694"/>
    <property type="match status" value="1"/>
</dbReference>
<keyword evidence="9" id="KW-1185">Reference proteome</keyword>
<dbReference type="SUPFAM" id="SSF56672">
    <property type="entry name" value="DNA/RNA polymerases"/>
    <property type="match status" value="1"/>
</dbReference>
<evidence type="ECO:0000256" key="2">
    <source>
        <dbReference type="ARBA" id="ARBA00022695"/>
    </source>
</evidence>
<dbReference type="InterPro" id="IPR041373">
    <property type="entry name" value="RT_RNaseH"/>
</dbReference>
<dbReference type="Proteomes" id="UP000765509">
    <property type="component" value="Unassembled WGS sequence"/>
</dbReference>
<accession>A0A9Q3JCG6</accession>
<dbReference type="Pfam" id="PF17917">
    <property type="entry name" value="RT_RNaseH"/>
    <property type="match status" value="1"/>
</dbReference>
<comment type="caution">
    <text evidence="8">The sequence shown here is derived from an EMBL/GenBank/DDBJ whole genome shotgun (WGS) entry which is preliminary data.</text>
</comment>
<organism evidence="8 9">
    <name type="scientific">Austropuccinia psidii MF-1</name>
    <dbReference type="NCBI Taxonomy" id="1389203"/>
    <lineage>
        <taxon>Eukaryota</taxon>
        <taxon>Fungi</taxon>
        <taxon>Dikarya</taxon>
        <taxon>Basidiomycota</taxon>
        <taxon>Pucciniomycotina</taxon>
        <taxon>Pucciniomycetes</taxon>
        <taxon>Pucciniales</taxon>
        <taxon>Sphaerophragmiaceae</taxon>
        <taxon>Austropuccinia</taxon>
    </lineage>
</organism>
<evidence type="ECO:0000313" key="9">
    <source>
        <dbReference type="Proteomes" id="UP000765509"/>
    </source>
</evidence>
<evidence type="ECO:0000256" key="4">
    <source>
        <dbReference type="ARBA" id="ARBA00022759"/>
    </source>
</evidence>
<keyword evidence="3" id="KW-0540">Nuclease</keyword>
<dbReference type="GO" id="GO:0004519">
    <property type="term" value="F:endonuclease activity"/>
    <property type="evidence" value="ECO:0007669"/>
    <property type="project" value="UniProtKB-KW"/>
</dbReference>
<gene>
    <name evidence="8" type="ORF">O181_099542</name>
</gene>
<keyword evidence="4" id="KW-0255">Endonuclease</keyword>
<keyword evidence="5" id="KW-0378">Hydrolase</keyword>
<reference evidence="8" key="1">
    <citation type="submission" date="2021-03" db="EMBL/GenBank/DDBJ databases">
        <title>Draft genome sequence of rust myrtle Austropuccinia psidii MF-1, a brazilian biotype.</title>
        <authorList>
            <person name="Quecine M.C."/>
            <person name="Pachon D.M.R."/>
            <person name="Bonatelli M.L."/>
            <person name="Correr F.H."/>
            <person name="Franceschini L.M."/>
            <person name="Leite T.F."/>
            <person name="Margarido G.R.A."/>
            <person name="Almeida C.A."/>
            <person name="Ferrarezi J.A."/>
            <person name="Labate C.A."/>
        </authorList>
    </citation>
    <scope>NUCLEOTIDE SEQUENCE</scope>
    <source>
        <strain evidence="8">MF-1</strain>
    </source>
</reference>
<proteinExistence type="predicted"/>
<feature type="non-terminal residue" evidence="8">
    <location>
        <position position="1"/>
    </location>
</feature>
<evidence type="ECO:0000259" key="7">
    <source>
        <dbReference type="Pfam" id="PF17917"/>
    </source>
</evidence>